<evidence type="ECO:0000313" key="1">
    <source>
        <dbReference type="EMBL" id="THX05771.1"/>
    </source>
</evidence>
<dbReference type="EMBL" id="QZAS01000026">
    <property type="protein sequence ID" value="THX05771.1"/>
    <property type="molecule type" value="Genomic_DNA"/>
</dbReference>
<protein>
    <submittedName>
        <fullName evidence="1">Uncharacterized protein</fullName>
    </submittedName>
</protein>
<sequence>MTSNESAYQPTKLLWRVTPENPVRYHDRLDYERCAALHNELLGLGWTGSGRSLDDLETDTWFEIWRQEAEDCRVLLSNDLIAFLERAQIPKTDDEYSLFFYVYGFAPPKRLWDTFHWRFDEPEKYRYLTLLLANLGPSHPDGLAFDQKTNKAIMQMSIHDASITFNGRTPWFPLEVVLSAWLEMVDVGKIQAVEETVQVNEKFDPWICCHWNQGMVQETVEAFNALTKSIEARMEDQGMRVTDTDQPLFLDAILEAAHIPHGFARSFLSQARRPSFKYIAPGVSILNQDSFAQQPFFSVENEEQDEDEDVDEDELIIKPILLFASSRIVNLASEDEKNHPFPWPYNQLLSFPAGLYLTESERSAGHEFEDSARFVLPFGVGGNGLARTSDGLQIGDRQDGQDACCADRVADLYQPGWNPFIEMHEVRLVKILESWIGMVERGDWTVGAEGIQDSIDAFKEADTEKNWRKFAVPVGW</sequence>
<dbReference type="AlphaFoldDB" id="A0A4S9CFN8"/>
<name>A0A4S9CFN8_AURPU</name>
<gene>
    <name evidence="1" type="ORF">D6D13_06940</name>
</gene>
<organism evidence="1">
    <name type="scientific">Aureobasidium pullulans</name>
    <name type="common">Black yeast</name>
    <name type="synonym">Pullularia pullulans</name>
    <dbReference type="NCBI Taxonomy" id="5580"/>
    <lineage>
        <taxon>Eukaryota</taxon>
        <taxon>Fungi</taxon>
        <taxon>Dikarya</taxon>
        <taxon>Ascomycota</taxon>
        <taxon>Pezizomycotina</taxon>
        <taxon>Dothideomycetes</taxon>
        <taxon>Dothideomycetidae</taxon>
        <taxon>Dothideales</taxon>
        <taxon>Saccotheciaceae</taxon>
        <taxon>Aureobasidium</taxon>
    </lineage>
</organism>
<comment type="caution">
    <text evidence="1">The sequence shown here is derived from an EMBL/GenBank/DDBJ whole genome shotgun (WGS) entry which is preliminary data.</text>
</comment>
<accession>A0A4S9CFN8</accession>
<proteinExistence type="predicted"/>
<reference evidence="1" key="1">
    <citation type="submission" date="2018-10" db="EMBL/GenBank/DDBJ databases">
        <title>Fifty Aureobasidium pullulans genomes reveal a recombining polyextremotolerant generalist.</title>
        <authorList>
            <person name="Gostincar C."/>
            <person name="Turk M."/>
            <person name="Zajc J."/>
            <person name="Gunde-Cimerman N."/>
        </authorList>
    </citation>
    <scope>NUCLEOTIDE SEQUENCE [LARGE SCALE GENOMIC DNA]</scope>
    <source>
        <strain evidence="1">EXF-10085</strain>
    </source>
</reference>